<feature type="transmembrane region" description="Helical" evidence="7">
    <location>
        <begin position="73"/>
        <end position="98"/>
    </location>
</feature>
<dbReference type="InterPro" id="IPR002259">
    <property type="entry name" value="Eqnu_transpt"/>
</dbReference>
<feature type="transmembrane region" description="Helical" evidence="7">
    <location>
        <begin position="247"/>
        <end position="267"/>
    </location>
</feature>
<feature type="transmembrane region" description="Helical" evidence="7">
    <location>
        <begin position="298"/>
        <end position="319"/>
    </location>
</feature>
<organism evidence="8 9">
    <name type="scientific">Sitophilus oryzae</name>
    <name type="common">Rice weevil</name>
    <name type="synonym">Curculio oryzae</name>
    <dbReference type="NCBI Taxonomy" id="7048"/>
    <lineage>
        <taxon>Eukaryota</taxon>
        <taxon>Metazoa</taxon>
        <taxon>Ecdysozoa</taxon>
        <taxon>Arthropoda</taxon>
        <taxon>Hexapoda</taxon>
        <taxon>Insecta</taxon>
        <taxon>Pterygota</taxon>
        <taxon>Neoptera</taxon>
        <taxon>Endopterygota</taxon>
        <taxon>Coleoptera</taxon>
        <taxon>Polyphaga</taxon>
        <taxon>Cucujiformia</taxon>
        <taxon>Curculionidae</taxon>
        <taxon>Dryophthorinae</taxon>
        <taxon>Sitophilus</taxon>
    </lineage>
</organism>
<dbReference type="PANTHER" id="PTHR10332">
    <property type="entry name" value="EQUILIBRATIVE NUCLEOSIDE TRANSPORTER"/>
    <property type="match status" value="1"/>
</dbReference>
<feature type="transmembrane region" description="Helical" evidence="7">
    <location>
        <begin position="152"/>
        <end position="172"/>
    </location>
</feature>
<name>A0A6J2YCM0_SITOR</name>
<evidence type="ECO:0000313" key="8">
    <source>
        <dbReference type="Proteomes" id="UP000504635"/>
    </source>
</evidence>
<keyword evidence="6 7" id="KW-0472">Membrane</keyword>
<protein>
    <submittedName>
        <fullName evidence="9">Equilibrative nucleoside transporter 3-like</fullName>
    </submittedName>
</protein>
<gene>
    <name evidence="9" type="primary">LOC115886039</name>
</gene>
<accession>A0A6J2YCM0</accession>
<keyword evidence="8" id="KW-1185">Reference proteome</keyword>
<sequence>MDKPRLSLEVSIIPDQEEKIIAESIFEQKYKNGRLSKSEKGQVAQEKTRKFAVKKRKELDPNGPEDKHRIVQCIMFVMGIIHLLPFTFFITANEYWMYKFRNVTSNSTDANDRTYLQANFASLNHLISVGPSTVFSFFVIFLGHKIETRTRIIVALVVNSLVFVVETTFVKINTDDWQVGFFALTVTLMLVLSCSMTFSSSANMTVVSKFPDEYMKMYMIGEGIAGLFSALLRLLSIAVAPSTEGAALIYFVTGTTIMTVSSFLFYLSTHTDFFKYYTKDMKEDTKRRIPRLSEFVDVLRYTWPLLILSVVGILIPQGSITNLIVSEYYGTDNVWGTKYFITVITYLLNSVCGIAGRLLFYVCEIDLSFPLLYVVSLGREIIFTPLLALCNAKPRHHLPVIFGHDWQYAIIAGTQSFTGGYFMNISYLKNLRIVPPEKLELSWMVNMFVMKIAGIATSPLGVVAVSLL</sequence>
<evidence type="ECO:0000256" key="3">
    <source>
        <dbReference type="ARBA" id="ARBA00022448"/>
    </source>
</evidence>
<dbReference type="AlphaFoldDB" id="A0A6J2YCM0"/>
<evidence type="ECO:0000256" key="1">
    <source>
        <dbReference type="ARBA" id="ARBA00004141"/>
    </source>
</evidence>
<keyword evidence="3" id="KW-0813">Transport</keyword>
<dbReference type="SUPFAM" id="SSF103473">
    <property type="entry name" value="MFS general substrate transporter"/>
    <property type="match status" value="1"/>
</dbReference>
<evidence type="ECO:0000256" key="6">
    <source>
        <dbReference type="ARBA" id="ARBA00023136"/>
    </source>
</evidence>
<reference evidence="9" key="1">
    <citation type="submission" date="2025-08" db="UniProtKB">
        <authorList>
            <consortium name="RefSeq"/>
        </authorList>
    </citation>
    <scope>IDENTIFICATION</scope>
    <source>
        <tissue evidence="9">Gonads</tissue>
    </source>
</reference>
<dbReference type="GO" id="GO:0005886">
    <property type="term" value="C:plasma membrane"/>
    <property type="evidence" value="ECO:0007669"/>
    <property type="project" value="TreeGrafter"/>
</dbReference>
<dbReference type="KEGG" id="soy:115886039"/>
<keyword evidence="4 7" id="KW-0812">Transmembrane</keyword>
<evidence type="ECO:0000256" key="4">
    <source>
        <dbReference type="ARBA" id="ARBA00022692"/>
    </source>
</evidence>
<dbReference type="GeneID" id="115886039"/>
<comment type="similarity">
    <text evidence="2">Belongs to the SLC29A/ENT transporter (TC 2.A.57) family.</text>
</comment>
<dbReference type="GO" id="GO:0005337">
    <property type="term" value="F:nucleoside transmembrane transporter activity"/>
    <property type="evidence" value="ECO:0007669"/>
    <property type="project" value="InterPro"/>
</dbReference>
<dbReference type="Proteomes" id="UP000504635">
    <property type="component" value="Unplaced"/>
</dbReference>
<evidence type="ECO:0000256" key="5">
    <source>
        <dbReference type="ARBA" id="ARBA00022989"/>
    </source>
</evidence>
<comment type="subcellular location">
    <subcellularLocation>
        <location evidence="1">Membrane</location>
        <topology evidence="1">Multi-pass membrane protein</topology>
    </subcellularLocation>
</comment>
<dbReference type="Pfam" id="PF01733">
    <property type="entry name" value="Nucleoside_tran"/>
    <property type="match status" value="2"/>
</dbReference>
<dbReference type="InParanoid" id="A0A6J2YCM0"/>
<dbReference type="RefSeq" id="XP_030760929.1">
    <property type="nucleotide sequence ID" value="XM_030905069.1"/>
</dbReference>
<feature type="transmembrane region" description="Helical" evidence="7">
    <location>
        <begin position="219"/>
        <end position="241"/>
    </location>
</feature>
<evidence type="ECO:0000256" key="7">
    <source>
        <dbReference type="SAM" id="Phobius"/>
    </source>
</evidence>
<keyword evidence="5 7" id="KW-1133">Transmembrane helix</keyword>
<dbReference type="OrthoDB" id="46396at2759"/>
<feature type="transmembrane region" description="Helical" evidence="7">
    <location>
        <begin position="408"/>
        <end position="427"/>
    </location>
</feature>
<dbReference type="PANTHER" id="PTHR10332:SF88">
    <property type="entry name" value="EQUILIBRATIVE NUCLEOSIDE TRANSPORTER 1, ISOFORM A"/>
    <property type="match status" value="1"/>
</dbReference>
<evidence type="ECO:0000313" key="9">
    <source>
        <dbReference type="RefSeq" id="XP_030760929.1"/>
    </source>
</evidence>
<evidence type="ECO:0000256" key="2">
    <source>
        <dbReference type="ARBA" id="ARBA00007965"/>
    </source>
</evidence>
<dbReference type="InterPro" id="IPR036259">
    <property type="entry name" value="MFS_trans_sf"/>
</dbReference>
<proteinExistence type="inferred from homology"/>
<feature type="transmembrane region" description="Helical" evidence="7">
    <location>
        <begin position="118"/>
        <end position="140"/>
    </location>
</feature>
<feature type="transmembrane region" description="Helical" evidence="7">
    <location>
        <begin position="178"/>
        <end position="198"/>
    </location>
</feature>
<feature type="transmembrane region" description="Helical" evidence="7">
    <location>
        <begin position="448"/>
        <end position="467"/>
    </location>
</feature>
<feature type="transmembrane region" description="Helical" evidence="7">
    <location>
        <begin position="339"/>
        <end position="360"/>
    </location>
</feature>